<dbReference type="GO" id="GO:0042276">
    <property type="term" value="P:error-prone translesion synthesis"/>
    <property type="evidence" value="ECO:0007669"/>
    <property type="project" value="InterPro"/>
</dbReference>
<feature type="domain" description="BRCT" evidence="16">
    <location>
        <begin position="129"/>
        <end position="217"/>
    </location>
</feature>
<dbReference type="CDD" id="cd17719">
    <property type="entry name" value="BRCT_Rev1"/>
    <property type="match status" value="1"/>
</dbReference>
<evidence type="ECO:0000256" key="14">
    <source>
        <dbReference type="PIRNR" id="PIRNR036573"/>
    </source>
</evidence>
<proteinExistence type="inferred from homology"/>
<dbReference type="SUPFAM" id="SSF52113">
    <property type="entry name" value="BRCT domain"/>
    <property type="match status" value="1"/>
</dbReference>
<dbReference type="Proteomes" id="UP000000314">
    <property type="component" value="Chromosome 2"/>
</dbReference>
<feature type="binding site" evidence="15">
    <location>
        <position position="300"/>
    </location>
    <ligand>
        <name>Mg(2+)</name>
        <dbReference type="ChEBI" id="CHEBI:18420"/>
        <label>1</label>
    </ligand>
</feature>
<dbReference type="FunFam" id="3.40.50.10190:FF:000011">
    <property type="entry name" value="DNA repair protein REV1"/>
    <property type="match status" value="1"/>
</dbReference>
<feature type="binding site" evidence="15">
    <location>
        <position position="399"/>
    </location>
    <ligand>
        <name>Mg(2+)</name>
        <dbReference type="ChEBI" id="CHEBI:18420"/>
        <label>1</label>
    </ligand>
</feature>
<keyword evidence="6 14" id="KW-0548">Nucleotidyltransferase</keyword>
<keyword evidence="11 14" id="KW-0234">DNA repair</keyword>
<evidence type="ECO:0000256" key="3">
    <source>
        <dbReference type="ARBA" id="ARBA00020399"/>
    </source>
</evidence>
<keyword evidence="19" id="KW-1185">Reference proteome</keyword>
<evidence type="ECO:0000256" key="6">
    <source>
        <dbReference type="ARBA" id="ARBA00022695"/>
    </source>
</evidence>
<evidence type="ECO:0000256" key="7">
    <source>
        <dbReference type="ARBA" id="ARBA00022723"/>
    </source>
</evidence>
<dbReference type="InterPro" id="IPR036775">
    <property type="entry name" value="DNA_pol_Y-fam_lit_finger_sf"/>
</dbReference>
<dbReference type="PIRSF" id="PIRSF036573">
    <property type="entry name" value="REV1"/>
    <property type="match status" value="1"/>
</dbReference>
<dbReference type="InterPro" id="IPR001126">
    <property type="entry name" value="UmuC"/>
</dbReference>
<dbReference type="InterPro" id="IPR043128">
    <property type="entry name" value="Rev_trsase/Diguanyl_cyclase"/>
</dbReference>
<dbReference type="KEGG" id="ppa:PAS_chr2-1_0768"/>
<dbReference type="Gene3D" id="3.40.1170.60">
    <property type="match status" value="1"/>
</dbReference>
<comment type="function">
    <text evidence="13">Deoxycytidyl transferase involved in DNA repair. Transfers a dCMP residue from dCTP to the 3'-end of a DNA primer in a template-dependent reaction. May assist in the first step in the bypass of abasic lesions by the insertion of a nucleotide opposite the lesion. Required for normal induction of mutations by physical and chemical agents. Involved in mitochondrial DNA mutagenesis.</text>
</comment>
<feature type="binding site" evidence="15">
    <location>
        <position position="398"/>
    </location>
    <ligand>
        <name>Mg(2+)</name>
        <dbReference type="ChEBI" id="CHEBI:18420"/>
        <label>1</label>
    </ligand>
</feature>
<dbReference type="EC" id="2.7.7.-" evidence="14"/>
<evidence type="ECO:0000256" key="10">
    <source>
        <dbReference type="ARBA" id="ARBA00023125"/>
    </source>
</evidence>
<comment type="similarity">
    <text evidence="2 14">Belongs to the DNA polymerase type-Y family.</text>
</comment>
<dbReference type="InterPro" id="IPR012112">
    <property type="entry name" value="REV1"/>
</dbReference>
<evidence type="ECO:0000256" key="4">
    <source>
        <dbReference type="ARBA" id="ARBA00022634"/>
    </source>
</evidence>
<dbReference type="InterPro" id="IPR036420">
    <property type="entry name" value="BRCT_dom_sf"/>
</dbReference>
<evidence type="ECO:0000259" key="16">
    <source>
        <dbReference type="PROSITE" id="PS50172"/>
    </source>
</evidence>
<dbReference type="InterPro" id="IPR043502">
    <property type="entry name" value="DNA/RNA_pol_sf"/>
</dbReference>
<accession>C4R1P8</accession>
<evidence type="ECO:0000313" key="18">
    <source>
        <dbReference type="EMBL" id="CAY69422.1"/>
    </source>
</evidence>
<dbReference type="SMR" id="C4R1P8"/>
<dbReference type="RefSeq" id="XP_002491702.1">
    <property type="nucleotide sequence ID" value="XM_002491657.1"/>
</dbReference>
<dbReference type="PANTHER" id="PTHR45990">
    <property type="entry name" value="DNA REPAIR PROTEIN REV1"/>
    <property type="match status" value="1"/>
</dbReference>
<evidence type="ECO:0000256" key="1">
    <source>
        <dbReference type="ARBA" id="ARBA00004123"/>
    </source>
</evidence>
<dbReference type="eggNOG" id="KOG2093">
    <property type="taxonomic scope" value="Eukaryota"/>
</dbReference>
<dbReference type="GO" id="GO:0003887">
    <property type="term" value="F:DNA-directed DNA polymerase activity"/>
    <property type="evidence" value="ECO:0007669"/>
    <property type="project" value="InterPro"/>
</dbReference>
<comment type="subcellular location">
    <subcellularLocation>
        <location evidence="1 14">Nucleus</location>
    </subcellularLocation>
</comment>
<evidence type="ECO:0000256" key="2">
    <source>
        <dbReference type="ARBA" id="ARBA00010945"/>
    </source>
</evidence>
<dbReference type="FunFam" id="3.30.1490.100:FF:000001">
    <property type="entry name" value="DNA repair protein REV1"/>
    <property type="match status" value="1"/>
</dbReference>
<dbReference type="PROSITE" id="PS50173">
    <property type="entry name" value="UMUC"/>
    <property type="match status" value="1"/>
</dbReference>
<dbReference type="GO" id="GO:0006281">
    <property type="term" value="P:DNA repair"/>
    <property type="evidence" value="ECO:0007669"/>
    <property type="project" value="UniProtKB-KW"/>
</dbReference>
<evidence type="ECO:0000259" key="17">
    <source>
        <dbReference type="PROSITE" id="PS50173"/>
    </source>
</evidence>
<dbReference type="HOGENOM" id="CLU_003901_1_0_1"/>
<reference evidence="18 19" key="1">
    <citation type="journal article" date="2009" name="Nat. Biotechnol.">
        <title>Genome sequence of the recombinant protein production host Pichia pastoris.</title>
        <authorList>
            <person name="De Schutter K."/>
            <person name="Lin Y.C."/>
            <person name="Tiels P."/>
            <person name="Van Hecke A."/>
            <person name="Glinka S."/>
            <person name="Weber-Lehmann J."/>
            <person name="Rouze P."/>
            <person name="Van de Peer Y."/>
            <person name="Callewaert N."/>
        </authorList>
    </citation>
    <scope>NUCLEOTIDE SEQUENCE [LARGE SCALE GENOMIC DNA]</scope>
    <source>
        <strain evidence="19">GS115 / ATCC 20864</strain>
    </source>
</reference>
<name>C4R1P8_KOMPG</name>
<gene>
    <name evidence="18" type="ordered locus">PAS_chr2-1_0768</name>
</gene>
<dbReference type="PROSITE" id="PS50172">
    <property type="entry name" value="BRCT"/>
    <property type="match status" value="1"/>
</dbReference>
<evidence type="ECO:0000256" key="11">
    <source>
        <dbReference type="ARBA" id="ARBA00023204"/>
    </source>
</evidence>
<keyword evidence="12 14" id="KW-0539">Nucleus</keyword>
<dbReference type="Gene3D" id="3.40.50.10190">
    <property type="entry name" value="BRCT domain"/>
    <property type="match status" value="1"/>
</dbReference>
<sequence>MNKNSNSQPKSNEQEIGDSTFEAFNGTFSSTQFSNDNLVEDPSFDDLAKDEFMECDDISPPRKTPFLNDTKSQGTLDASLTELVDQQPDHKETKELKFGDYETYFYHKKLKQQEKDDQYVQWRTKNSNQFPPIFSNCVIYVNGRTDPDITQLHRMIILHGGVFLNYLGAKSNATHVIASNITPRKIIEFKNFKVIKPEWITDSIKEKKILDWTKYTLFSPQYDQKVLESDRELKEKSLPLNRPIDATHPEFLKFFFENSRLHHLSTWKADLREKFQQEALRASKVSQTLRTKPKIIMHIDFDCFFAAVSALSHPDIDFANEPIAVSHGGKGSSDVSSCNYAARKFGVSNGMWVNRALELCPELKILDYDFKLYEEKSKIFYEELTRIEPDCIFPVSVDEALIGLSSIDDEESTLLNICEKLRNKIYVLTGCTVSIGASYNVLLAKLCLRKAKPNGIFFFFQPNNVGNFLKNIPVKQLPGIGRKIEDRLSNHLNKGSKETVTISNLSSVSRDTMVKFFGIKTGTKLFGYCQGLDDTDIDISKNPSKFIRKSISIDVNWGIRFEKQTQVDEFLSRVADHICQRLLRLGFVGARLMLKLARRTKGAPIDPPKYLGMGLCDFLSKSTNLGAPTREVGLIATELKSLYRIIGVAIADLRGVSVTISELQKCDSDATSAVDQKQLQFEAKKPKEKKVQGIEQNVLKGGSVFPHYSPAKETLQKLLQKHLVDLDAFKALPNEFQQEIKLELERRSVEQLFEKSPKKNRNRNCLLQNRSLKKIGKVRPETQNKRIDLISNQRTLNKLTLNIPIENLGDSVIHQKTELSGLTMEGQKTLVNSYWASEKTKTFNKHYNLGIQTFYEFEDWKNLLKDWVRFSFENENEKPIGIHENDLDVFYGFIHKLILNEKIYEVLSLADIITCSLNSSELVDNDTNNESDWRKIRGELLNMLKTNLVQKGACIDTT</sequence>
<dbReference type="GO" id="GO:0070987">
    <property type="term" value="P:error-free translesion synthesis"/>
    <property type="evidence" value="ECO:0007669"/>
    <property type="project" value="TreeGrafter"/>
</dbReference>
<evidence type="ECO:0000256" key="9">
    <source>
        <dbReference type="ARBA" id="ARBA00022842"/>
    </source>
</evidence>
<evidence type="ECO:0000313" key="19">
    <source>
        <dbReference type="Proteomes" id="UP000000314"/>
    </source>
</evidence>
<dbReference type="OMA" id="AKPNNQF"/>
<dbReference type="SUPFAM" id="SSF56672">
    <property type="entry name" value="DNA/RNA polymerases"/>
    <property type="match status" value="1"/>
</dbReference>
<dbReference type="AlphaFoldDB" id="C4R1P8"/>
<dbReference type="Pfam" id="PF21999">
    <property type="entry name" value="IMS_HHH_1"/>
    <property type="match status" value="1"/>
</dbReference>
<dbReference type="Gene3D" id="1.10.150.20">
    <property type="entry name" value="5' to 3' exonuclease, C-terminal subdomain"/>
    <property type="match status" value="1"/>
</dbReference>
<keyword evidence="10 14" id="KW-0238">DNA-binding</keyword>
<dbReference type="InterPro" id="IPR001357">
    <property type="entry name" value="BRCT_dom"/>
</dbReference>
<keyword evidence="7 15" id="KW-0479">Metal-binding</keyword>
<dbReference type="SMART" id="SM00292">
    <property type="entry name" value="BRCT"/>
    <property type="match status" value="1"/>
</dbReference>
<comment type="cofactor">
    <cofactor evidence="15">
        <name>Mg(2+)</name>
        <dbReference type="ChEBI" id="CHEBI:18420"/>
    </cofactor>
    <text evidence="15">Binds 2 magnesium ions.</text>
</comment>
<keyword evidence="4 14" id="KW-0237">DNA synthesis</keyword>
<dbReference type="STRING" id="644223.C4R1P8"/>
<dbReference type="Gene3D" id="6.10.250.1490">
    <property type="match status" value="1"/>
</dbReference>
<dbReference type="Pfam" id="PF16589">
    <property type="entry name" value="BRCT_2"/>
    <property type="match status" value="1"/>
</dbReference>
<organism evidence="18 19">
    <name type="scientific">Komagataella phaffii (strain GS115 / ATCC 20864)</name>
    <name type="common">Yeast</name>
    <name type="synonym">Pichia pastoris</name>
    <dbReference type="NCBI Taxonomy" id="644223"/>
    <lineage>
        <taxon>Eukaryota</taxon>
        <taxon>Fungi</taxon>
        <taxon>Dikarya</taxon>
        <taxon>Ascomycota</taxon>
        <taxon>Saccharomycotina</taxon>
        <taxon>Pichiomycetes</taxon>
        <taxon>Pichiales</taxon>
        <taxon>Pichiaceae</taxon>
        <taxon>Komagataella</taxon>
    </lineage>
</organism>
<dbReference type="FunCoup" id="C4R1P8">
    <property type="interactions" value="843"/>
</dbReference>
<dbReference type="GO" id="GO:0003684">
    <property type="term" value="F:damaged DNA binding"/>
    <property type="evidence" value="ECO:0007669"/>
    <property type="project" value="UniProtKB-UniRule"/>
</dbReference>
<dbReference type="Gene3D" id="3.30.70.270">
    <property type="match status" value="1"/>
</dbReference>
<dbReference type="GO" id="GO:0046872">
    <property type="term" value="F:metal ion binding"/>
    <property type="evidence" value="ECO:0007669"/>
    <property type="project" value="UniProtKB-KW"/>
</dbReference>
<dbReference type="OrthoDB" id="427711at2759"/>
<dbReference type="Pfam" id="PF11799">
    <property type="entry name" value="IMS_C"/>
    <property type="match status" value="1"/>
</dbReference>
<keyword evidence="9 15" id="KW-0460">Magnesium</keyword>
<evidence type="ECO:0000256" key="5">
    <source>
        <dbReference type="ARBA" id="ARBA00022679"/>
    </source>
</evidence>
<keyword evidence="5 14" id="KW-0808">Transferase</keyword>
<dbReference type="InterPro" id="IPR053848">
    <property type="entry name" value="IMS_HHH_1"/>
</dbReference>
<dbReference type="Gene3D" id="3.30.1490.100">
    <property type="entry name" value="DNA polymerase, Y-family, little finger domain"/>
    <property type="match status" value="1"/>
</dbReference>
<dbReference type="InterPro" id="IPR017961">
    <property type="entry name" value="DNA_pol_Y-fam_little_finger"/>
</dbReference>
<dbReference type="EMBL" id="FN392320">
    <property type="protein sequence ID" value="CAY69422.1"/>
    <property type="molecule type" value="Genomic_DNA"/>
</dbReference>
<feature type="domain" description="UmuC" evidence="17">
    <location>
        <begin position="296"/>
        <end position="481"/>
    </location>
</feature>
<evidence type="ECO:0000256" key="8">
    <source>
        <dbReference type="ARBA" id="ARBA00022763"/>
    </source>
</evidence>
<dbReference type="PANTHER" id="PTHR45990:SF1">
    <property type="entry name" value="DNA REPAIR PROTEIN REV1"/>
    <property type="match status" value="1"/>
</dbReference>
<dbReference type="GeneID" id="8198045"/>
<dbReference type="InParanoid" id="C4R1P8"/>
<keyword evidence="8 14" id="KW-0227">DNA damage</keyword>
<evidence type="ECO:0000256" key="13">
    <source>
        <dbReference type="ARBA" id="ARBA00058985"/>
    </source>
</evidence>
<dbReference type="GO" id="GO:0017125">
    <property type="term" value="F:deoxycytidyl transferase activity"/>
    <property type="evidence" value="ECO:0007669"/>
    <property type="project" value="TreeGrafter"/>
</dbReference>
<dbReference type="SUPFAM" id="SSF100879">
    <property type="entry name" value="Lesion bypass DNA polymerase (Y-family), little finger domain"/>
    <property type="match status" value="1"/>
</dbReference>
<dbReference type="GO" id="GO:0005634">
    <property type="term" value="C:nucleus"/>
    <property type="evidence" value="ECO:0007669"/>
    <property type="project" value="UniProtKB-SubCell"/>
</dbReference>
<evidence type="ECO:0000256" key="15">
    <source>
        <dbReference type="PIRSR" id="PIRSR036573-2"/>
    </source>
</evidence>
<dbReference type="Pfam" id="PF00817">
    <property type="entry name" value="IMS"/>
    <property type="match status" value="1"/>
</dbReference>
<protein>
    <recommendedName>
        <fullName evidence="3 14">DNA repair protein REV1</fullName>
        <ecNumber evidence="14">2.7.7.-</ecNumber>
    </recommendedName>
</protein>
<evidence type="ECO:0000256" key="12">
    <source>
        <dbReference type="ARBA" id="ARBA00023242"/>
    </source>
</evidence>